<evidence type="ECO:0000313" key="1">
    <source>
        <dbReference type="EMBL" id="KTT76658.1"/>
    </source>
</evidence>
<dbReference type="Gene3D" id="3.30.160.880">
    <property type="entry name" value="Cell division protein ZapA protomer, N-terminal domain"/>
    <property type="match status" value="1"/>
</dbReference>
<protein>
    <recommendedName>
        <fullName evidence="3">Cell division protein ZapA</fullName>
    </recommendedName>
</protein>
<name>A0A147I9W5_9SPHN</name>
<dbReference type="OrthoDB" id="9797575at2"/>
<accession>A0A147I9W5</accession>
<organism evidence="1 2">
    <name type="scientific">Sphingomonas endophytica</name>
    <dbReference type="NCBI Taxonomy" id="869719"/>
    <lineage>
        <taxon>Bacteria</taxon>
        <taxon>Pseudomonadati</taxon>
        <taxon>Pseudomonadota</taxon>
        <taxon>Alphaproteobacteria</taxon>
        <taxon>Sphingomonadales</taxon>
        <taxon>Sphingomonadaceae</taxon>
        <taxon>Sphingomonas</taxon>
    </lineage>
</organism>
<evidence type="ECO:0000313" key="2">
    <source>
        <dbReference type="Proteomes" id="UP000074310"/>
    </source>
</evidence>
<comment type="caution">
    <text evidence="1">The sequence shown here is derived from an EMBL/GenBank/DDBJ whole genome shotgun (WGS) entry which is preliminary data.</text>
</comment>
<dbReference type="InterPro" id="IPR007838">
    <property type="entry name" value="Cell_div_ZapA-like"/>
</dbReference>
<dbReference type="InterPro" id="IPR036192">
    <property type="entry name" value="Cell_div_ZapA-like_sf"/>
</dbReference>
<dbReference type="AlphaFoldDB" id="A0A147I9W5"/>
<sequence>MALVTLTIGDMTYDLACRDGGEPRLMQAAALIDERWDTARRAAGGGGTQRAMLLAALMVADALIDAREAPPPETPEGVALDALSERLESIAAALEQTLPSA</sequence>
<keyword evidence="2" id="KW-1185">Reference proteome</keyword>
<reference evidence="1 2" key="1">
    <citation type="journal article" date="2016" name="Front. Microbiol.">
        <title>Genomic Resource of Rice Seed Associated Bacteria.</title>
        <authorList>
            <person name="Midha S."/>
            <person name="Bansal K."/>
            <person name="Sharma S."/>
            <person name="Kumar N."/>
            <person name="Patil P.P."/>
            <person name="Chaudhry V."/>
            <person name="Patil P.B."/>
        </authorList>
    </citation>
    <scope>NUCLEOTIDE SEQUENCE [LARGE SCALE GENOMIC DNA]</scope>
    <source>
        <strain evidence="1 2">NS334</strain>
    </source>
</reference>
<evidence type="ECO:0008006" key="3">
    <source>
        <dbReference type="Google" id="ProtNLM"/>
    </source>
</evidence>
<gene>
    <name evidence="1" type="ORF">NS334_00055</name>
</gene>
<dbReference type="EMBL" id="LDTB01000001">
    <property type="protein sequence ID" value="KTT76658.1"/>
    <property type="molecule type" value="Genomic_DNA"/>
</dbReference>
<dbReference type="SUPFAM" id="SSF102829">
    <property type="entry name" value="Cell division protein ZapA-like"/>
    <property type="match status" value="1"/>
</dbReference>
<dbReference type="PATRIC" id="fig|869719.3.peg.9"/>
<dbReference type="InterPro" id="IPR042233">
    <property type="entry name" value="Cell_div_ZapA_N"/>
</dbReference>
<dbReference type="Pfam" id="PF05164">
    <property type="entry name" value="ZapA"/>
    <property type="match status" value="1"/>
</dbReference>
<proteinExistence type="predicted"/>
<dbReference type="Proteomes" id="UP000074310">
    <property type="component" value="Unassembled WGS sequence"/>
</dbReference>
<dbReference type="RefSeq" id="WP_058753938.1">
    <property type="nucleotide sequence ID" value="NZ_LDTB01000001.1"/>
</dbReference>